<evidence type="ECO:0008006" key="3">
    <source>
        <dbReference type="Google" id="ProtNLM"/>
    </source>
</evidence>
<dbReference type="Proteomes" id="UP000626697">
    <property type="component" value="Unassembled WGS sequence"/>
</dbReference>
<name>A0ABR6CVA6_9BACI</name>
<proteinExistence type="predicted"/>
<accession>A0ABR6CVA6</accession>
<evidence type="ECO:0000313" key="1">
    <source>
        <dbReference type="EMBL" id="MBA9028603.1"/>
    </source>
</evidence>
<gene>
    <name evidence="1" type="ORF">HNP81_003923</name>
</gene>
<organism evidence="1 2">
    <name type="scientific">Peribacillus huizhouensis</name>
    <dbReference type="NCBI Taxonomy" id="1501239"/>
    <lineage>
        <taxon>Bacteria</taxon>
        <taxon>Bacillati</taxon>
        <taxon>Bacillota</taxon>
        <taxon>Bacilli</taxon>
        <taxon>Bacillales</taxon>
        <taxon>Bacillaceae</taxon>
        <taxon>Peribacillus</taxon>
    </lineage>
</organism>
<evidence type="ECO:0000313" key="2">
    <source>
        <dbReference type="Proteomes" id="UP000626697"/>
    </source>
</evidence>
<comment type="caution">
    <text evidence="1">The sequence shown here is derived from an EMBL/GenBank/DDBJ whole genome shotgun (WGS) entry which is preliminary data.</text>
</comment>
<dbReference type="EMBL" id="JACJHX010000015">
    <property type="protein sequence ID" value="MBA9028603.1"/>
    <property type="molecule type" value="Genomic_DNA"/>
</dbReference>
<keyword evidence="2" id="KW-1185">Reference proteome</keyword>
<sequence length="47" mass="5429">MTKNNIHVSLRTGNLDDAESVKELQREVLSESEFMISVIEEFEETTE</sequence>
<reference evidence="1 2" key="1">
    <citation type="submission" date="2020-08" db="EMBL/GenBank/DDBJ databases">
        <title>Genomic Encyclopedia of Type Strains, Phase IV (KMG-IV): sequencing the most valuable type-strain genomes for metagenomic binning, comparative biology and taxonomic classification.</title>
        <authorList>
            <person name="Goeker M."/>
        </authorList>
    </citation>
    <scope>NUCLEOTIDE SEQUENCE [LARGE SCALE GENOMIC DNA]</scope>
    <source>
        <strain evidence="1 2">DSM 105481</strain>
    </source>
</reference>
<protein>
    <recommendedName>
        <fullName evidence="3">GNAT family N-acetyltransferase</fullName>
    </recommendedName>
</protein>